<keyword evidence="3" id="KW-1185">Reference proteome</keyword>
<dbReference type="Gene3D" id="1.25.40.10">
    <property type="entry name" value="Tetratricopeptide repeat domain"/>
    <property type="match status" value="1"/>
</dbReference>
<evidence type="ECO:0000256" key="1">
    <source>
        <dbReference type="SAM" id="MobiDB-lite"/>
    </source>
</evidence>
<gene>
    <name evidence="2" type="ORF">NE237_029157</name>
</gene>
<organism evidence="2 3">
    <name type="scientific">Protea cynaroides</name>
    <dbReference type="NCBI Taxonomy" id="273540"/>
    <lineage>
        <taxon>Eukaryota</taxon>
        <taxon>Viridiplantae</taxon>
        <taxon>Streptophyta</taxon>
        <taxon>Embryophyta</taxon>
        <taxon>Tracheophyta</taxon>
        <taxon>Spermatophyta</taxon>
        <taxon>Magnoliopsida</taxon>
        <taxon>Proteales</taxon>
        <taxon>Proteaceae</taxon>
        <taxon>Protea</taxon>
    </lineage>
</organism>
<dbReference type="InterPro" id="IPR011990">
    <property type="entry name" value="TPR-like_helical_dom_sf"/>
</dbReference>
<dbReference type="EMBL" id="JAMYWD010000012">
    <property type="protein sequence ID" value="KAJ4952325.1"/>
    <property type="molecule type" value="Genomic_DNA"/>
</dbReference>
<dbReference type="PANTHER" id="PTHR12601">
    <property type="entry name" value="EUKARYOTIC TRANSLATION INITIATION FACTOR 3 SUBUNIT EIF-3"/>
    <property type="match status" value="1"/>
</dbReference>
<feature type="region of interest" description="Disordered" evidence="1">
    <location>
        <begin position="301"/>
        <end position="333"/>
    </location>
</feature>
<dbReference type="AlphaFoldDB" id="A0A9Q0JVT6"/>
<feature type="compositionally biased region" description="Basic and acidic residues" evidence="1">
    <location>
        <begin position="305"/>
        <end position="317"/>
    </location>
</feature>
<protein>
    <submittedName>
        <fullName evidence="2">Uncharacterized protein</fullName>
    </submittedName>
</protein>
<dbReference type="OrthoDB" id="1726360at2759"/>
<evidence type="ECO:0000313" key="3">
    <source>
        <dbReference type="Proteomes" id="UP001141806"/>
    </source>
</evidence>
<dbReference type="InterPro" id="IPR027523">
    <property type="entry name" value="CLU_prot"/>
</dbReference>
<evidence type="ECO:0000313" key="2">
    <source>
        <dbReference type="EMBL" id="KAJ4952325.1"/>
    </source>
</evidence>
<dbReference type="PANTHER" id="PTHR12601:SF17">
    <property type="entry name" value="PROTEIN REDUCED CHLOROPLAST COVERAGE 1"/>
    <property type="match status" value="1"/>
</dbReference>
<sequence>MCSPSRWDIKNLNYRDVRKFTILRWLCHKEIACSSADGPQLLESSKTALDKGKLEDAVSFRTKALAKLVAVCGPYHWMTAGAYSLLAVVLYHTGDFNQVCKTCTVSFTSYLWSVSSKHCSYIHQYCYDGGRPWLYKGSELVRWEATGDGKALHNGSPPLELQQIINCTVIEMFSMSIHPCKFSVPSWGLMIYVLRMILLGLSTLSQRLLNSKKLPEMEPLRQRRTNVGRVYNYQKKDVVAETDQFRVKNTYQNSRFYLLKKRTIFPGSYIDYHPAKRNSPDTKFDRKIVKDVTYWVKSAPSSGKAEMKGDSLDKDEGSNSLLEPGPSSAPNEVTSVQHGMSLVNLGNPPTYMVVALAPPGIHSQDAGHEFPK</sequence>
<dbReference type="Proteomes" id="UP001141806">
    <property type="component" value="Unassembled WGS sequence"/>
</dbReference>
<dbReference type="GO" id="GO:0005737">
    <property type="term" value="C:cytoplasm"/>
    <property type="evidence" value="ECO:0007669"/>
    <property type="project" value="TreeGrafter"/>
</dbReference>
<name>A0A9Q0JVT6_9MAGN</name>
<proteinExistence type="predicted"/>
<reference evidence="2" key="1">
    <citation type="journal article" date="2023" name="Plant J.">
        <title>The genome of the king protea, Protea cynaroides.</title>
        <authorList>
            <person name="Chang J."/>
            <person name="Duong T.A."/>
            <person name="Schoeman C."/>
            <person name="Ma X."/>
            <person name="Roodt D."/>
            <person name="Barker N."/>
            <person name="Li Z."/>
            <person name="Van de Peer Y."/>
            <person name="Mizrachi E."/>
        </authorList>
    </citation>
    <scope>NUCLEOTIDE SEQUENCE</scope>
    <source>
        <tissue evidence="2">Young leaves</tissue>
    </source>
</reference>
<comment type="caution">
    <text evidence="2">The sequence shown here is derived from an EMBL/GenBank/DDBJ whole genome shotgun (WGS) entry which is preliminary data.</text>
</comment>
<accession>A0A9Q0JVT6</accession>